<protein>
    <recommendedName>
        <fullName evidence="3">Hemerythrin-like domain-containing protein</fullName>
    </recommendedName>
</protein>
<sequence>MSSSRRRTARLRAWASGLLPRPVSPEPELDPVLHAVSLAALLDEAVALQPAADDLVLACGLPGEVPGQVAQRATELTGRYHRLLAELERMPLPAEYLPLREHAERLLTYHLWMLHESLHLAFPNCPDSRVESARLRLDGLGAPAAILRDLRERAHAQIVEPVPRRGARD</sequence>
<comment type="caution">
    <text evidence="1">The sequence shown here is derived from an EMBL/GenBank/DDBJ whole genome shotgun (WGS) entry which is preliminary data.</text>
</comment>
<dbReference type="EMBL" id="JBHSQJ010000056">
    <property type="protein sequence ID" value="MFC5908401.1"/>
    <property type="molecule type" value="Genomic_DNA"/>
</dbReference>
<keyword evidence="2" id="KW-1185">Reference proteome</keyword>
<evidence type="ECO:0008006" key="3">
    <source>
        <dbReference type="Google" id="ProtNLM"/>
    </source>
</evidence>
<name>A0ABW1G132_9ACTN</name>
<accession>A0ABW1G132</accession>
<evidence type="ECO:0000313" key="1">
    <source>
        <dbReference type="EMBL" id="MFC5908401.1"/>
    </source>
</evidence>
<dbReference type="Proteomes" id="UP001596174">
    <property type="component" value="Unassembled WGS sequence"/>
</dbReference>
<gene>
    <name evidence="1" type="ORF">ACFP3V_14415</name>
</gene>
<proteinExistence type="predicted"/>
<reference evidence="2" key="1">
    <citation type="journal article" date="2019" name="Int. J. Syst. Evol. Microbiol.">
        <title>The Global Catalogue of Microorganisms (GCM) 10K type strain sequencing project: providing services to taxonomists for standard genome sequencing and annotation.</title>
        <authorList>
            <consortium name="The Broad Institute Genomics Platform"/>
            <consortium name="The Broad Institute Genome Sequencing Center for Infectious Disease"/>
            <person name="Wu L."/>
            <person name="Ma J."/>
        </authorList>
    </citation>
    <scope>NUCLEOTIDE SEQUENCE [LARGE SCALE GENOMIC DNA]</scope>
    <source>
        <strain evidence="2">JCM 4816</strain>
    </source>
</reference>
<evidence type="ECO:0000313" key="2">
    <source>
        <dbReference type="Proteomes" id="UP001596174"/>
    </source>
</evidence>
<dbReference type="RefSeq" id="WP_380583398.1">
    <property type="nucleotide sequence ID" value="NZ_JBHSQJ010000056.1"/>
</dbReference>
<organism evidence="1 2">
    <name type="scientific">Streptacidiphilus monticola</name>
    <dbReference type="NCBI Taxonomy" id="2161674"/>
    <lineage>
        <taxon>Bacteria</taxon>
        <taxon>Bacillati</taxon>
        <taxon>Actinomycetota</taxon>
        <taxon>Actinomycetes</taxon>
        <taxon>Kitasatosporales</taxon>
        <taxon>Streptomycetaceae</taxon>
        <taxon>Streptacidiphilus</taxon>
    </lineage>
</organism>